<dbReference type="InterPro" id="IPR036305">
    <property type="entry name" value="RGS_sf"/>
</dbReference>
<reference evidence="3 4" key="1">
    <citation type="submission" date="2016-02" db="EMBL/GenBank/DDBJ databases">
        <title>Comparative genomic and transcriptomic foundation for Pichia pastoris.</title>
        <authorList>
            <person name="Love K.R."/>
            <person name="Shah K.A."/>
            <person name="Whittaker C.A."/>
            <person name="Wu J."/>
            <person name="Bartlett M.C."/>
            <person name="Ma D."/>
            <person name="Leeson R.L."/>
            <person name="Priest M."/>
            <person name="Young S.K."/>
            <person name="Love J.C."/>
        </authorList>
    </citation>
    <scope>NUCLEOTIDE SEQUENCE [LARGE SCALE GENOMIC DNA]</scope>
    <source>
        <strain evidence="3 4">ATCC 28485</strain>
    </source>
</reference>
<dbReference type="Pfam" id="PF00615">
    <property type="entry name" value="RGS"/>
    <property type="match status" value="1"/>
</dbReference>
<dbReference type="PANTHER" id="PTHR10845">
    <property type="entry name" value="REGULATOR OF G PROTEIN SIGNALING"/>
    <property type="match status" value="1"/>
</dbReference>
<gene>
    <name evidence="3" type="primary">RGS2</name>
    <name evidence="3" type="ORF">ATY40_BA7504736</name>
</gene>
<dbReference type="OrthoDB" id="10266999at2759"/>
<dbReference type="PANTHER" id="PTHR10845:SF267">
    <property type="entry name" value="REGULATOR OF G PROTEIN SIGNALING DOMAIN PROTEIN (AFU_ORTHOLOGUE AFUA_6G06860)"/>
    <property type="match status" value="1"/>
</dbReference>
<protein>
    <submittedName>
        <fullName evidence="3">BA75_04736T0</fullName>
    </submittedName>
</protein>
<evidence type="ECO:0000256" key="1">
    <source>
        <dbReference type="SAM" id="MobiDB-lite"/>
    </source>
</evidence>
<feature type="domain" description="RGS" evidence="2">
    <location>
        <begin position="22"/>
        <end position="165"/>
    </location>
</feature>
<dbReference type="Gene3D" id="1.10.167.10">
    <property type="entry name" value="Regulator of G-protein Signalling 4, domain 2"/>
    <property type="match status" value="1"/>
</dbReference>
<evidence type="ECO:0000313" key="3">
    <source>
        <dbReference type="EMBL" id="ANZ77498.1"/>
    </source>
</evidence>
<dbReference type="InterPro" id="IPR044926">
    <property type="entry name" value="RGS_subdomain_2"/>
</dbReference>
<proteinExistence type="predicted"/>
<evidence type="ECO:0000313" key="4">
    <source>
        <dbReference type="Proteomes" id="UP000094565"/>
    </source>
</evidence>
<dbReference type="AlphaFoldDB" id="A0A1B2JI23"/>
<sequence length="262" mass="29532">MAMVDFQPRLRDTPSPKSQTPTFNQVLNGTAPAPYSQTNFRDFLSKCHCLENLEFHNDTMLLCKRIKLLEAAEEAKQKPSTTNEDTPSLADLLFEFKCLVSSYIAIDSPKEINIPSKYRNELLQTAEQETLPCPHVLSALMNIVERYLHDSFIHFVSQTSSLNNLSSFQKVPSLGVEGLDPLEDDFVNLHVYSSDNEMEEQTMYENDAVFNSSSNLNFKRNSSVSTSASSRPSFGTIIGSFKSSTKKFKWRRSSSTGSEDLQ</sequence>
<dbReference type="EMBL" id="CP014587">
    <property type="protein sequence ID" value="ANZ77498.1"/>
    <property type="molecule type" value="Genomic_DNA"/>
</dbReference>
<dbReference type="SUPFAM" id="SSF48097">
    <property type="entry name" value="Regulator of G-protein signaling, RGS"/>
    <property type="match status" value="1"/>
</dbReference>
<dbReference type="InterPro" id="IPR016137">
    <property type="entry name" value="RGS"/>
</dbReference>
<accession>A0A1B2JI23</accession>
<keyword evidence="4" id="KW-1185">Reference proteome</keyword>
<dbReference type="Proteomes" id="UP000094565">
    <property type="component" value="Chromosome 4"/>
</dbReference>
<organism evidence="3 4">
    <name type="scientific">Komagataella pastoris</name>
    <name type="common">Yeast</name>
    <name type="synonym">Pichia pastoris</name>
    <dbReference type="NCBI Taxonomy" id="4922"/>
    <lineage>
        <taxon>Eukaryota</taxon>
        <taxon>Fungi</taxon>
        <taxon>Dikarya</taxon>
        <taxon>Ascomycota</taxon>
        <taxon>Saccharomycotina</taxon>
        <taxon>Pichiomycetes</taxon>
        <taxon>Pichiales</taxon>
        <taxon>Pichiaceae</taxon>
        <taxon>Komagataella</taxon>
    </lineage>
</organism>
<dbReference type="SMART" id="SM00315">
    <property type="entry name" value="RGS"/>
    <property type="match status" value="1"/>
</dbReference>
<name>A0A1B2JI23_PICPA</name>
<feature type="region of interest" description="Disordered" evidence="1">
    <location>
        <begin position="1"/>
        <end position="23"/>
    </location>
</feature>
<evidence type="ECO:0000259" key="2">
    <source>
        <dbReference type="SMART" id="SM00315"/>
    </source>
</evidence>